<dbReference type="Pfam" id="PF00582">
    <property type="entry name" value="Usp"/>
    <property type="match status" value="1"/>
</dbReference>
<dbReference type="PIRSF" id="PIRSF006276">
    <property type="entry name" value="UspA"/>
    <property type="match status" value="1"/>
</dbReference>
<dbReference type="Proteomes" id="UP001162891">
    <property type="component" value="Chromosome"/>
</dbReference>
<dbReference type="RefSeq" id="WP_248359806.1">
    <property type="nucleotide sequence ID" value="NZ_AP025591.1"/>
</dbReference>
<evidence type="ECO:0000256" key="1">
    <source>
        <dbReference type="ARBA" id="ARBA00008791"/>
    </source>
</evidence>
<organism evidence="4 5">
    <name type="scientific">Anaeromyxobacter oryzae</name>
    <dbReference type="NCBI Taxonomy" id="2918170"/>
    <lineage>
        <taxon>Bacteria</taxon>
        <taxon>Pseudomonadati</taxon>
        <taxon>Myxococcota</taxon>
        <taxon>Myxococcia</taxon>
        <taxon>Myxococcales</taxon>
        <taxon>Cystobacterineae</taxon>
        <taxon>Anaeromyxobacteraceae</taxon>
        <taxon>Anaeromyxobacter</taxon>
    </lineage>
</organism>
<name>A0ABM7WS23_9BACT</name>
<dbReference type="InterPro" id="IPR006016">
    <property type="entry name" value="UspA"/>
</dbReference>
<evidence type="ECO:0000256" key="2">
    <source>
        <dbReference type="PIRNR" id="PIRNR006276"/>
    </source>
</evidence>
<dbReference type="CDD" id="cd00293">
    <property type="entry name" value="USP-like"/>
    <property type="match status" value="1"/>
</dbReference>
<keyword evidence="5" id="KW-1185">Reference proteome</keyword>
<sequence>MTTWKRICCPIDFSRESRAALEAAADLARRFEAGLAVVHVRDPGDRGDAAEMLATRDVLEGAPVETERQLAAWADAAERRSSTAVQSALLAGDPAQEIVRFARQSAVDVIVVGTHARSDRDRLVLGSVAAAVVREAPCTVVVVRDRAA</sequence>
<dbReference type="PANTHER" id="PTHR46268:SF6">
    <property type="entry name" value="UNIVERSAL STRESS PROTEIN UP12"/>
    <property type="match status" value="1"/>
</dbReference>
<dbReference type="PANTHER" id="PTHR46268">
    <property type="entry name" value="STRESS RESPONSE PROTEIN NHAX"/>
    <property type="match status" value="1"/>
</dbReference>
<comment type="similarity">
    <text evidence="1 2">Belongs to the universal stress protein A family.</text>
</comment>
<dbReference type="SUPFAM" id="SSF52402">
    <property type="entry name" value="Adenine nucleotide alpha hydrolases-like"/>
    <property type="match status" value="1"/>
</dbReference>
<gene>
    <name evidence="4" type="ORF">AMOR_12840</name>
</gene>
<feature type="domain" description="UspA" evidence="3">
    <location>
        <begin position="4"/>
        <end position="144"/>
    </location>
</feature>
<proteinExistence type="inferred from homology"/>
<accession>A0ABM7WS23</accession>
<evidence type="ECO:0000259" key="3">
    <source>
        <dbReference type="Pfam" id="PF00582"/>
    </source>
</evidence>
<dbReference type="InterPro" id="IPR006015">
    <property type="entry name" value="Universal_stress_UspA"/>
</dbReference>
<reference evidence="5" key="1">
    <citation type="journal article" date="2022" name="Int. J. Syst. Evol. Microbiol.">
        <title>Anaeromyxobacter oryzae sp. nov., Anaeromyxobacter diazotrophicus sp. nov. and Anaeromyxobacter paludicola sp. nov., isolated from paddy soils.</title>
        <authorList>
            <person name="Itoh H."/>
            <person name="Xu Z."/>
            <person name="Mise K."/>
            <person name="Masuda Y."/>
            <person name="Ushijima N."/>
            <person name="Hayakawa C."/>
            <person name="Shiratori Y."/>
            <person name="Senoo K."/>
        </authorList>
    </citation>
    <scope>NUCLEOTIDE SEQUENCE [LARGE SCALE GENOMIC DNA]</scope>
    <source>
        <strain evidence="5">Red232</strain>
    </source>
</reference>
<evidence type="ECO:0000313" key="5">
    <source>
        <dbReference type="Proteomes" id="UP001162891"/>
    </source>
</evidence>
<dbReference type="PRINTS" id="PR01438">
    <property type="entry name" value="UNVRSLSTRESS"/>
</dbReference>
<protein>
    <recommendedName>
        <fullName evidence="2">Universal stress protein</fullName>
    </recommendedName>
</protein>
<evidence type="ECO:0000313" key="4">
    <source>
        <dbReference type="EMBL" id="BDG02288.1"/>
    </source>
</evidence>
<dbReference type="InterPro" id="IPR014729">
    <property type="entry name" value="Rossmann-like_a/b/a_fold"/>
</dbReference>
<dbReference type="Gene3D" id="3.40.50.620">
    <property type="entry name" value="HUPs"/>
    <property type="match status" value="1"/>
</dbReference>
<comment type="subcellular location">
    <subcellularLocation>
        <location evidence="2">Cytoplasm</location>
    </subcellularLocation>
</comment>
<keyword evidence="2" id="KW-0963">Cytoplasm</keyword>
<dbReference type="EMBL" id="AP025591">
    <property type="protein sequence ID" value="BDG02288.1"/>
    <property type="molecule type" value="Genomic_DNA"/>
</dbReference>